<dbReference type="FunFam" id="3.60.10.10:FF:000011">
    <property type="entry name" value="Type II inositol polyphosphate 5-phosphatase 15"/>
    <property type="match status" value="1"/>
</dbReference>
<keyword evidence="3" id="KW-1017">Isopeptide bond</keyword>
<dbReference type="Pfam" id="PF22669">
    <property type="entry name" value="Exo_endo_phos2"/>
    <property type="match status" value="1"/>
</dbReference>
<keyword evidence="7" id="KW-0378">Hydrolase</keyword>
<comment type="caution">
    <text evidence="12">The sequence shown here is derived from an EMBL/GenBank/DDBJ whole genome shotgun (WGS) entry which is preliminary data.</text>
</comment>
<dbReference type="InterPro" id="IPR001680">
    <property type="entry name" value="WD40_rpt"/>
</dbReference>
<dbReference type="Gene3D" id="2.130.10.10">
    <property type="entry name" value="YVTN repeat-like/Quinoprotein amine dehydrogenase"/>
    <property type="match status" value="1"/>
</dbReference>
<evidence type="ECO:0000313" key="12">
    <source>
        <dbReference type="EMBL" id="GMN66702.1"/>
    </source>
</evidence>
<dbReference type="Pfam" id="PF23754">
    <property type="entry name" value="Beta-prop_IP5PC_F"/>
    <property type="match status" value="1"/>
</dbReference>
<dbReference type="Pfam" id="PF23755">
    <property type="entry name" value="Ig-like_IP5PC_F"/>
    <property type="match status" value="1"/>
</dbReference>
<evidence type="ECO:0000256" key="7">
    <source>
        <dbReference type="ARBA" id="ARBA00022801"/>
    </source>
</evidence>
<feature type="region of interest" description="Disordered" evidence="10">
    <location>
        <begin position="1"/>
        <end position="58"/>
    </location>
</feature>
<sequence>MDPPDPNDDVFGLFTSATGTGSATTTNLHSSSDRRFVDSSDDEEDEQDLLKNGDSSSMESASKRLDYMLQFLDRKLSLTPHHSPPSNSFPTDAVPLPNPLPELIARGGGSGIFRLPVRAAVHPHRPFSLEVRPHPLREAQIGRFLRSIAATSSHLWAATECGLRRWELTDLYAAAGEGDDHEDAVPFKESVGTSPALCLAADEGARVVWSGHRDGRIRCWRMDENGDAFKEALSWLAQKAPVLSLVITAYGDLWSGSEAGVIKIWPWEALERSLSLTAEERPMAAMLIERSFIDPRSQVAVNGYSNTFNSDVKYLLSDNTRAKVWSAGYLSFAFWDSRTRELLKVFNTDGQLENRVDISSVQDISVEVLSGSKKEKTQNSFGFFQRSRNAIMGAADAVRRVAAKGAFGDDNRRTEALVMTIDGLVWTGCTSGLLVQWDGNGNRMQDFHYHPSAVQCLCTFGMRIWVGYLSGTVQVLDLEGNMLGGWVAHSSPVIKMTAGAGYIFTLANHGGIRGWNVTSPGPLDGIVRSELAGKEFLYTRIENLKILTGTWNVGQGRASHDSLISWLGSVTSDVSIVVVGLQEVEMGAGFLAMSAAKETVGLEGSSVGQWWLEMIGKTLDEGSTFDRVGSRQLAGLLIAAWVRNDRRAYVGDVDAAAVPCGFGRAIGNKGAVGLRISVYDRIMCFVNCHFAAHLEAVNRRNADFDHVYRTMTFSRPTNLFTAAAAGTSSAAQMLRNTNAGTTYSAEGIPELSEADMVTFLGDFNYRLDGISYDEARDFVSQRCFDWLRERDQLRAEMDAGNVFQGMREAVIKFPPTYKFERHQVGLAGYDSGEKKRIPAWCDRILYRDSRSSPVSECSLQCPVVSSILQYDACMDVTDSDHKPVRCIFTVDIARVDESVRRQELREILQSNKKIKFMIDELCKIPETIISTNNIILQNQDTSILRITNKCGKKDALYEIVCEGQSTVKDDGLSSDPTPRGSFGFPRWLEVTPATGIIRPEHIAEVLVHHEDFQTLEEFVDGVPLNSWCEDARDKEVILVVKVRGRYTTESRNHLVRVRHCFTSKKKQNDLEPDSRQIKGTVLHRSDFQRLSSSHDVVDHIKNVADHLKSLHSP</sequence>
<dbReference type="SUPFAM" id="SSF50978">
    <property type="entry name" value="WD40 repeat-like"/>
    <property type="match status" value="1"/>
</dbReference>
<feature type="compositionally biased region" description="Low complexity" evidence="10">
    <location>
        <begin position="15"/>
        <end position="26"/>
    </location>
</feature>
<dbReference type="AlphaFoldDB" id="A0AA88E246"/>
<dbReference type="InterPro" id="IPR036691">
    <property type="entry name" value="Endo/exonu/phosph_ase_sf"/>
</dbReference>
<gene>
    <name evidence="12" type="ORF">TIFTF001_035762</name>
</gene>
<dbReference type="GO" id="GO:0046856">
    <property type="term" value="P:phosphatidylinositol dephosphorylation"/>
    <property type="evidence" value="ECO:0007669"/>
    <property type="project" value="InterPro"/>
</dbReference>
<dbReference type="CDD" id="cd09074">
    <property type="entry name" value="INPP5c"/>
    <property type="match status" value="1"/>
</dbReference>
<keyword evidence="5" id="KW-0479">Metal-binding</keyword>
<dbReference type="Proteomes" id="UP001187192">
    <property type="component" value="Unassembled WGS sequence"/>
</dbReference>
<evidence type="ECO:0000259" key="11">
    <source>
        <dbReference type="SMART" id="SM00128"/>
    </source>
</evidence>
<dbReference type="InterPro" id="IPR036322">
    <property type="entry name" value="WD40_repeat_dom_sf"/>
</dbReference>
<dbReference type="InterPro" id="IPR056455">
    <property type="entry name" value="Ig-like_IP5PC_F"/>
</dbReference>
<dbReference type="SMART" id="SM00320">
    <property type="entry name" value="WD40"/>
    <property type="match status" value="3"/>
</dbReference>
<dbReference type="FunFam" id="2.130.10.10:FF:001216">
    <property type="entry name" value="Type II inositol polyphosphate 5-phosphatase 15"/>
    <property type="match status" value="1"/>
</dbReference>
<organism evidence="12 13">
    <name type="scientific">Ficus carica</name>
    <name type="common">Common fig</name>
    <dbReference type="NCBI Taxonomy" id="3494"/>
    <lineage>
        <taxon>Eukaryota</taxon>
        <taxon>Viridiplantae</taxon>
        <taxon>Streptophyta</taxon>
        <taxon>Embryophyta</taxon>
        <taxon>Tracheophyta</taxon>
        <taxon>Spermatophyta</taxon>
        <taxon>Magnoliopsida</taxon>
        <taxon>eudicotyledons</taxon>
        <taxon>Gunneridae</taxon>
        <taxon>Pentapetalae</taxon>
        <taxon>rosids</taxon>
        <taxon>fabids</taxon>
        <taxon>Rosales</taxon>
        <taxon>Moraceae</taxon>
        <taxon>Ficeae</taxon>
        <taxon>Ficus</taxon>
    </lineage>
</organism>
<dbReference type="InterPro" id="IPR000300">
    <property type="entry name" value="IPPc"/>
</dbReference>
<dbReference type="InterPro" id="IPR056454">
    <property type="entry name" value="Beta-prop_IP5PC_F"/>
</dbReference>
<protein>
    <recommendedName>
        <fullName evidence="11">Inositol polyphosphate-related phosphatase domain-containing protein</fullName>
    </recommendedName>
</protein>
<evidence type="ECO:0000313" key="13">
    <source>
        <dbReference type="Proteomes" id="UP001187192"/>
    </source>
</evidence>
<reference evidence="12" key="1">
    <citation type="submission" date="2023-07" db="EMBL/GenBank/DDBJ databases">
        <title>draft genome sequence of fig (Ficus carica).</title>
        <authorList>
            <person name="Takahashi T."/>
            <person name="Nishimura K."/>
        </authorList>
    </citation>
    <scope>NUCLEOTIDE SEQUENCE</scope>
</reference>
<evidence type="ECO:0000256" key="5">
    <source>
        <dbReference type="ARBA" id="ARBA00022723"/>
    </source>
</evidence>
<comment type="cofactor">
    <cofactor evidence="1">
        <name>Mg(2+)</name>
        <dbReference type="ChEBI" id="CHEBI:18420"/>
    </cofactor>
</comment>
<dbReference type="PANTHER" id="PTHR11200:SF300">
    <property type="entry name" value="TYPE II INOSITOL 1,4,5-TRISPHOSPHATE 5-PHOSPHATASE"/>
    <property type="match status" value="1"/>
</dbReference>
<dbReference type="GO" id="GO:0004439">
    <property type="term" value="F:phosphatidylinositol-4,5-bisphosphate 5-phosphatase activity"/>
    <property type="evidence" value="ECO:0007669"/>
    <property type="project" value="TreeGrafter"/>
</dbReference>
<dbReference type="InterPro" id="IPR046985">
    <property type="entry name" value="IP5"/>
</dbReference>
<feature type="domain" description="Inositol polyphosphate-related phosphatase" evidence="11">
    <location>
        <begin position="542"/>
        <end position="896"/>
    </location>
</feature>
<dbReference type="Gene3D" id="3.60.10.10">
    <property type="entry name" value="Endonuclease/exonuclease/phosphatase"/>
    <property type="match status" value="1"/>
</dbReference>
<keyword evidence="8" id="KW-0460">Magnesium</keyword>
<comment type="similarity">
    <text evidence="2">Belongs to the inositol polyphosphate 5-phosphatase family.</text>
</comment>
<evidence type="ECO:0000256" key="4">
    <source>
        <dbReference type="ARBA" id="ARBA00022574"/>
    </source>
</evidence>
<dbReference type="PANTHER" id="PTHR11200">
    <property type="entry name" value="INOSITOL 5-PHOSPHATASE"/>
    <property type="match status" value="1"/>
</dbReference>
<keyword evidence="6" id="KW-0677">Repeat</keyword>
<dbReference type="GO" id="GO:0046872">
    <property type="term" value="F:metal ion binding"/>
    <property type="evidence" value="ECO:0007669"/>
    <property type="project" value="UniProtKB-KW"/>
</dbReference>
<proteinExistence type="inferred from homology"/>
<evidence type="ECO:0000256" key="2">
    <source>
        <dbReference type="ARBA" id="ARBA00010768"/>
    </source>
</evidence>
<keyword evidence="13" id="KW-1185">Reference proteome</keyword>
<keyword evidence="4" id="KW-0853">WD repeat</keyword>
<evidence type="ECO:0000256" key="8">
    <source>
        <dbReference type="ARBA" id="ARBA00022842"/>
    </source>
</evidence>
<dbReference type="InterPro" id="IPR015943">
    <property type="entry name" value="WD40/YVTN_repeat-like_dom_sf"/>
</dbReference>
<keyword evidence="9" id="KW-0832">Ubl conjugation</keyword>
<dbReference type="SUPFAM" id="SSF56219">
    <property type="entry name" value="DNase I-like"/>
    <property type="match status" value="1"/>
</dbReference>
<evidence type="ECO:0000256" key="1">
    <source>
        <dbReference type="ARBA" id="ARBA00001946"/>
    </source>
</evidence>
<evidence type="ECO:0000256" key="6">
    <source>
        <dbReference type="ARBA" id="ARBA00022737"/>
    </source>
</evidence>
<dbReference type="EMBL" id="BTGU01000354">
    <property type="protein sequence ID" value="GMN66702.1"/>
    <property type="molecule type" value="Genomic_DNA"/>
</dbReference>
<dbReference type="SMART" id="SM00128">
    <property type="entry name" value="IPPc"/>
    <property type="match status" value="1"/>
</dbReference>
<name>A0AA88E246_FICCA</name>
<evidence type="ECO:0000256" key="3">
    <source>
        <dbReference type="ARBA" id="ARBA00022499"/>
    </source>
</evidence>
<dbReference type="GO" id="GO:0009846">
    <property type="term" value="P:pollen germination"/>
    <property type="evidence" value="ECO:0007669"/>
    <property type="project" value="UniProtKB-ARBA"/>
</dbReference>
<evidence type="ECO:0000256" key="10">
    <source>
        <dbReference type="SAM" id="MobiDB-lite"/>
    </source>
</evidence>
<evidence type="ECO:0000256" key="9">
    <source>
        <dbReference type="ARBA" id="ARBA00022843"/>
    </source>
</evidence>
<accession>A0AA88E246</accession>